<dbReference type="OrthoDB" id="341259at2759"/>
<dbReference type="AlphaFoldDB" id="A0A7J6LCV1"/>
<feature type="region of interest" description="Disordered" evidence="1">
    <location>
        <begin position="498"/>
        <end position="567"/>
    </location>
</feature>
<feature type="region of interest" description="Disordered" evidence="1">
    <location>
        <begin position="70"/>
        <end position="90"/>
    </location>
</feature>
<name>A0A7J6LCV1_PERCH</name>
<feature type="region of interest" description="Disordered" evidence="1">
    <location>
        <begin position="823"/>
        <end position="849"/>
    </location>
</feature>
<sequence>MSDRNADENPGSQNSTERPDTAMTVQVGQSSPSNTTSVPSTLPVWKPHAHSNPLHAQYCCMCLYGKRPEAGERAGSSSEQGESDNEQQGPTFEELCDRGFEHFEEPWTNAFFHNRYLVHSVATEAHQRMSNESDTDQSSETERAPKIFRQKADFEKENIPAKLIEECLDTVYTSAIGHDVAAALKDDIKLDSVSNPEMASQAWDMVEEMNALTEEEKKEVEEHCEEFDAMPMAFEVLSARPPDLMLIDKQERGEKKDSSDIELPPITLSVDYEPPLDGLDEELQVAGQRGGVPSMDIPIRFDEEPRAGCTVHPEPPEALKVDEDLPKVPPQKMIDIVPVSMPPPEFFPDIIGPPKAYTLEHMEERELPQFDKLEVTLTPTPSRIWEKDRGIDVNKLVHEELLPNIDAAILYGKSEPVKMDNGIRARLSEQIEKRLQPRSEKSFAKFEWPAPPLEGYPPFLVSLLRESFRCESASQVISQRHEIVCEYKKNLKLQEEQANMDETPDEAGLPVHAEVTQTSDEELKTTGAESEGRSDISEEEQPDDGSHQPSTSERASSRHSVRRSTVDADTRSNIAMAVKEAFNELFMNNDDIITEIANRIKDRVPTQTTLGGLPAPPPGLLPRGAQLGRNLIPVSASKNPRADEMVGSYVASQRAPTQQSSKIVAPDAPVIEGISGESATLPRDDNNIDDGELGAGHLTLERLPEDSMFPLTALCTLSEKRACKLARLDKLVFATGGLRVGKMLTVLLRFRVKSVVGSPEDATFFNDIDNYTVERRVGDAYIRLPTAAYSRPDLSRHIRPNKGQVVDPEPSLILDSRLNAQRLQEAAEETPAPTGGETESGLSLDNTGEEERGIEVLISCVRHNRFEAVESLIEEDRSLIERRYSRMSCAVGFHDLHSLIQLSVLSRFNHTSLAEFLIANGADETKKNNDGVLPHMMRLSGGRA</sequence>
<comment type="caution">
    <text evidence="2">The sequence shown here is derived from an EMBL/GenBank/DDBJ whole genome shotgun (WGS) entry which is preliminary data.</text>
</comment>
<keyword evidence="3" id="KW-1185">Reference proteome</keyword>
<reference evidence="2 3" key="1">
    <citation type="submission" date="2020-04" db="EMBL/GenBank/DDBJ databases">
        <title>Perkinsus chesapeaki whole genome sequence.</title>
        <authorList>
            <person name="Bogema D.R."/>
        </authorList>
    </citation>
    <scope>NUCLEOTIDE SEQUENCE [LARGE SCALE GENOMIC DNA]</scope>
    <source>
        <strain evidence="2">ATCC PRA-425</strain>
    </source>
</reference>
<proteinExistence type="predicted"/>
<dbReference type="EMBL" id="JAAPAO010000562">
    <property type="protein sequence ID" value="KAF4657065.1"/>
    <property type="molecule type" value="Genomic_DNA"/>
</dbReference>
<evidence type="ECO:0000313" key="2">
    <source>
        <dbReference type="EMBL" id="KAF4657065.1"/>
    </source>
</evidence>
<accession>A0A7J6LCV1</accession>
<dbReference type="InterPro" id="IPR036770">
    <property type="entry name" value="Ankyrin_rpt-contain_sf"/>
</dbReference>
<dbReference type="SUPFAM" id="SSF48403">
    <property type="entry name" value="Ankyrin repeat"/>
    <property type="match status" value="1"/>
</dbReference>
<evidence type="ECO:0000313" key="3">
    <source>
        <dbReference type="Proteomes" id="UP000591131"/>
    </source>
</evidence>
<organism evidence="2 3">
    <name type="scientific">Perkinsus chesapeaki</name>
    <name type="common">Clam parasite</name>
    <name type="synonym">Perkinsus andrewsi</name>
    <dbReference type="NCBI Taxonomy" id="330153"/>
    <lineage>
        <taxon>Eukaryota</taxon>
        <taxon>Sar</taxon>
        <taxon>Alveolata</taxon>
        <taxon>Perkinsozoa</taxon>
        <taxon>Perkinsea</taxon>
        <taxon>Perkinsida</taxon>
        <taxon>Perkinsidae</taxon>
        <taxon>Perkinsus</taxon>
    </lineage>
</organism>
<evidence type="ECO:0000256" key="1">
    <source>
        <dbReference type="SAM" id="MobiDB-lite"/>
    </source>
</evidence>
<feature type="compositionally biased region" description="Polar residues" evidence="1">
    <location>
        <begin position="75"/>
        <end position="90"/>
    </location>
</feature>
<protein>
    <submittedName>
        <fullName evidence="2">Uncharacterized protein</fullName>
    </submittedName>
</protein>
<dbReference type="Proteomes" id="UP000591131">
    <property type="component" value="Unassembled WGS sequence"/>
</dbReference>
<feature type="region of interest" description="Disordered" evidence="1">
    <location>
        <begin position="1"/>
        <end position="44"/>
    </location>
</feature>
<feature type="compositionally biased region" description="Low complexity" evidence="1">
    <location>
        <begin position="829"/>
        <end position="839"/>
    </location>
</feature>
<gene>
    <name evidence="2" type="ORF">FOL47_008626</name>
</gene>
<feature type="compositionally biased region" description="Low complexity" evidence="1">
    <location>
        <begin position="30"/>
        <end position="43"/>
    </location>
</feature>